<evidence type="ECO:0000256" key="3">
    <source>
        <dbReference type="SAM" id="SignalP"/>
    </source>
</evidence>
<dbReference type="Gene3D" id="3.40.50.1110">
    <property type="entry name" value="SGNH hydrolase"/>
    <property type="match status" value="1"/>
</dbReference>
<feature type="chain" id="PRO_5003123263" description="SGNH hydrolase-type esterase domain-containing protein" evidence="3">
    <location>
        <begin position="18"/>
        <end position="340"/>
    </location>
</feature>
<organism evidence="5">
    <name type="scientific">Selaginella moellendorffii</name>
    <name type="common">Spikemoss</name>
    <dbReference type="NCBI Taxonomy" id="88036"/>
    <lineage>
        <taxon>Eukaryota</taxon>
        <taxon>Viridiplantae</taxon>
        <taxon>Streptophyta</taxon>
        <taxon>Embryophyta</taxon>
        <taxon>Tracheophyta</taxon>
        <taxon>Lycopodiopsida</taxon>
        <taxon>Selaginellales</taxon>
        <taxon>Selaginellaceae</taxon>
        <taxon>Selaginella</taxon>
    </lineage>
</organism>
<protein>
    <recommendedName>
        <fullName evidence="6">SGNH hydrolase-type esterase domain-containing protein</fullName>
    </recommendedName>
</protein>
<name>D8T3E0_SELML</name>
<dbReference type="InterPro" id="IPR051058">
    <property type="entry name" value="GDSL_Est/Lipase"/>
</dbReference>
<evidence type="ECO:0000313" key="5">
    <source>
        <dbReference type="Proteomes" id="UP000001514"/>
    </source>
</evidence>
<dbReference type="OMA" id="ETFPFNI"/>
<dbReference type="PANTHER" id="PTHR45648">
    <property type="entry name" value="GDSL LIPASE/ACYLHYDROLASE FAMILY PROTEIN (AFU_ORTHOLOGUE AFUA_4G14700)"/>
    <property type="match status" value="1"/>
</dbReference>
<keyword evidence="3" id="KW-0732">Signal</keyword>
<evidence type="ECO:0000256" key="1">
    <source>
        <dbReference type="ARBA" id="ARBA00008668"/>
    </source>
</evidence>
<dbReference type="GO" id="GO:0016788">
    <property type="term" value="F:hydrolase activity, acting on ester bonds"/>
    <property type="evidence" value="ECO:0007669"/>
    <property type="project" value="InterPro"/>
</dbReference>
<dbReference type="Proteomes" id="UP000001514">
    <property type="component" value="Unassembled WGS sequence"/>
</dbReference>
<gene>
    <name evidence="4" type="ORF">SELMODRAFT_447907</name>
</gene>
<dbReference type="EMBL" id="GL377669">
    <property type="protein sequence ID" value="EFJ08815.1"/>
    <property type="molecule type" value="Genomic_DNA"/>
</dbReference>
<dbReference type="CDD" id="cd01837">
    <property type="entry name" value="SGNH_plant_lipase_like"/>
    <property type="match status" value="1"/>
</dbReference>
<comment type="similarity">
    <text evidence="1">Belongs to the 'GDSL' lipolytic enzyme family.</text>
</comment>
<dbReference type="InterPro" id="IPR036514">
    <property type="entry name" value="SGNH_hydro_sf"/>
</dbReference>
<accession>D8T3E0</accession>
<dbReference type="Gramene" id="EFJ08815">
    <property type="protein sequence ID" value="EFJ08815"/>
    <property type="gene ID" value="SELMODRAFT_447907"/>
</dbReference>
<reference evidence="4 5" key="1">
    <citation type="journal article" date="2011" name="Science">
        <title>The Selaginella genome identifies genetic changes associated with the evolution of vascular plants.</title>
        <authorList>
            <person name="Banks J.A."/>
            <person name="Nishiyama T."/>
            <person name="Hasebe M."/>
            <person name="Bowman J.L."/>
            <person name="Gribskov M."/>
            <person name="dePamphilis C."/>
            <person name="Albert V.A."/>
            <person name="Aono N."/>
            <person name="Aoyama T."/>
            <person name="Ambrose B.A."/>
            <person name="Ashton N.W."/>
            <person name="Axtell M.J."/>
            <person name="Barker E."/>
            <person name="Barker M.S."/>
            <person name="Bennetzen J.L."/>
            <person name="Bonawitz N.D."/>
            <person name="Chapple C."/>
            <person name="Cheng C."/>
            <person name="Correa L.G."/>
            <person name="Dacre M."/>
            <person name="DeBarry J."/>
            <person name="Dreyer I."/>
            <person name="Elias M."/>
            <person name="Engstrom E.M."/>
            <person name="Estelle M."/>
            <person name="Feng L."/>
            <person name="Finet C."/>
            <person name="Floyd S.K."/>
            <person name="Frommer W.B."/>
            <person name="Fujita T."/>
            <person name="Gramzow L."/>
            <person name="Gutensohn M."/>
            <person name="Harholt J."/>
            <person name="Hattori M."/>
            <person name="Heyl A."/>
            <person name="Hirai T."/>
            <person name="Hiwatashi Y."/>
            <person name="Ishikawa M."/>
            <person name="Iwata M."/>
            <person name="Karol K.G."/>
            <person name="Koehler B."/>
            <person name="Kolukisaoglu U."/>
            <person name="Kubo M."/>
            <person name="Kurata T."/>
            <person name="Lalonde S."/>
            <person name="Li K."/>
            <person name="Li Y."/>
            <person name="Litt A."/>
            <person name="Lyons E."/>
            <person name="Manning G."/>
            <person name="Maruyama T."/>
            <person name="Michael T.P."/>
            <person name="Mikami K."/>
            <person name="Miyazaki S."/>
            <person name="Morinaga S."/>
            <person name="Murata T."/>
            <person name="Mueller-Roeber B."/>
            <person name="Nelson D.R."/>
            <person name="Obara M."/>
            <person name="Oguri Y."/>
            <person name="Olmstead R.G."/>
            <person name="Onodera N."/>
            <person name="Petersen B.L."/>
            <person name="Pils B."/>
            <person name="Prigge M."/>
            <person name="Rensing S.A."/>
            <person name="Riano-Pachon D.M."/>
            <person name="Roberts A.W."/>
            <person name="Sato Y."/>
            <person name="Scheller H.V."/>
            <person name="Schulz B."/>
            <person name="Schulz C."/>
            <person name="Shakirov E.V."/>
            <person name="Shibagaki N."/>
            <person name="Shinohara N."/>
            <person name="Shippen D.E."/>
            <person name="Soerensen I."/>
            <person name="Sotooka R."/>
            <person name="Sugimoto N."/>
            <person name="Sugita M."/>
            <person name="Sumikawa N."/>
            <person name="Tanurdzic M."/>
            <person name="Theissen G."/>
            <person name="Ulvskov P."/>
            <person name="Wakazuki S."/>
            <person name="Weng J.K."/>
            <person name="Willats W.W."/>
            <person name="Wipf D."/>
            <person name="Wolf P.G."/>
            <person name="Yang L."/>
            <person name="Zimmer A.D."/>
            <person name="Zhu Q."/>
            <person name="Mitros T."/>
            <person name="Hellsten U."/>
            <person name="Loque D."/>
            <person name="Otillar R."/>
            <person name="Salamov A."/>
            <person name="Schmutz J."/>
            <person name="Shapiro H."/>
            <person name="Lindquist E."/>
            <person name="Lucas S."/>
            <person name="Rokhsar D."/>
            <person name="Grigoriev I.V."/>
        </authorList>
    </citation>
    <scope>NUCLEOTIDE SEQUENCE [LARGE SCALE GENOMIC DNA]</scope>
</reference>
<proteinExistence type="inferred from homology"/>
<keyword evidence="5" id="KW-1185">Reference proteome</keyword>
<feature type="signal peptide" evidence="3">
    <location>
        <begin position="1"/>
        <end position="17"/>
    </location>
</feature>
<evidence type="ECO:0000256" key="2">
    <source>
        <dbReference type="ARBA" id="ARBA00022801"/>
    </source>
</evidence>
<dbReference type="InterPro" id="IPR035669">
    <property type="entry name" value="SGNH_plant_lipase-like"/>
</dbReference>
<dbReference type="KEGG" id="smo:SELMODRAFT_447907"/>
<dbReference type="PANTHER" id="PTHR45648:SF139">
    <property type="entry name" value="GDSL ESTERASE_LIPASE"/>
    <property type="match status" value="1"/>
</dbReference>
<dbReference type="AlphaFoldDB" id="D8T3E0"/>
<keyword evidence="2" id="KW-0378">Hydrolase</keyword>
<evidence type="ECO:0000313" key="4">
    <source>
        <dbReference type="EMBL" id="EFJ08815.1"/>
    </source>
</evidence>
<dbReference type="InterPro" id="IPR001087">
    <property type="entry name" value="GDSL"/>
</dbReference>
<dbReference type="Pfam" id="PF00657">
    <property type="entry name" value="Lipase_GDSL"/>
    <property type="match status" value="1"/>
</dbReference>
<evidence type="ECO:0008006" key="6">
    <source>
        <dbReference type="Google" id="ProtNLM"/>
    </source>
</evidence>
<dbReference type="HOGENOM" id="CLU_015101_0_2_1"/>
<dbReference type="SUPFAM" id="SSF52266">
    <property type="entry name" value="SGNH hydrolase"/>
    <property type="match status" value="1"/>
</dbReference>
<sequence>MLPLLLALLRSSLLVSGAPFPQHRYDVPALFVFGDSFVDSGNNNFFNTSAKCNHPPYGINFEGRRSTGRWSDGLIVTDYIASFLGLPYPPNFHDKRGNFSTGANFASASAGIFNTTGLQGIRTFEQQIGDFEQLSTTLEQHHGHRTISRAIFYLNIGTNDVANAVRATGSQAPLELLAALLRSLERDLRRLYSCGARKMVVVSAAIIGCPPLEKRSLPCKPAGESSARAYNRALQQLLRDFSSSHLGLHIVYANLHDLMMGVIQQPGAFGLSSTVDPCCPVGGGRWCNATDSYCSNPSQYLFWDIAHPSSAFNRIAAHRFWNGTLRETFPFNIRHLASLW</sequence>
<dbReference type="InParanoid" id="D8T3E0"/>